<dbReference type="RefSeq" id="WP_284377503.1">
    <property type="nucleotide sequence ID" value="NZ_BSNM01000002.1"/>
</dbReference>
<sequence>MPELSEPSTTLYQILAIGIGATLVMDVWAILLKQLLNIPSLDYALVGRWLGHMTKGTFVHQSIFNASATRFEKAIGWFSHYLIGVLFAGGLVAIVGEDWLAAPTLLPALLFGVATVIFPFFVMQPCFGFGVAASKTPKPMNARSKSLLTHAVFGLGLYLTALVIL</sequence>
<organism evidence="2 3">
    <name type="scientific">Litoribrevibacter albus</name>
    <dbReference type="NCBI Taxonomy" id="1473156"/>
    <lineage>
        <taxon>Bacteria</taxon>
        <taxon>Pseudomonadati</taxon>
        <taxon>Pseudomonadota</taxon>
        <taxon>Gammaproteobacteria</taxon>
        <taxon>Oceanospirillales</taxon>
        <taxon>Oceanospirillaceae</taxon>
        <taxon>Litoribrevibacter</taxon>
    </lineage>
</organism>
<feature type="transmembrane region" description="Helical" evidence="1">
    <location>
        <begin position="146"/>
        <end position="164"/>
    </location>
</feature>
<dbReference type="Pfam" id="PF11158">
    <property type="entry name" value="DUF2938"/>
    <property type="match status" value="1"/>
</dbReference>
<dbReference type="InterPro" id="IPR021329">
    <property type="entry name" value="DUF2938"/>
</dbReference>
<evidence type="ECO:0000256" key="1">
    <source>
        <dbReference type="SAM" id="Phobius"/>
    </source>
</evidence>
<proteinExistence type="predicted"/>
<feature type="transmembrane region" description="Helical" evidence="1">
    <location>
        <begin position="12"/>
        <end position="32"/>
    </location>
</feature>
<name>A0AA37S666_9GAMM</name>
<keyword evidence="1" id="KW-1133">Transmembrane helix</keyword>
<accession>A0AA37S666</accession>
<feature type="transmembrane region" description="Helical" evidence="1">
    <location>
        <begin position="108"/>
        <end position="134"/>
    </location>
</feature>
<evidence type="ECO:0000313" key="3">
    <source>
        <dbReference type="Proteomes" id="UP001161389"/>
    </source>
</evidence>
<evidence type="ECO:0000313" key="2">
    <source>
        <dbReference type="EMBL" id="GLQ29632.1"/>
    </source>
</evidence>
<keyword evidence="3" id="KW-1185">Reference proteome</keyword>
<feature type="transmembrane region" description="Helical" evidence="1">
    <location>
        <begin position="74"/>
        <end position="96"/>
    </location>
</feature>
<protein>
    <submittedName>
        <fullName evidence="2">Membrane protein</fullName>
    </submittedName>
</protein>
<gene>
    <name evidence="2" type="ORF">GCM10007876_01100</name>
</gene>
<comment type="caution">
    <text evidence="2">The sequence shown here is derived from an EMBL/GenBank/DDBJ whole genome shotgun (WGS) entry which is preliminary data.</text>
</comment>
<reference evidence="2" key="2">
    <citation type="submission" date="2023-01" db="EMBL/GenBank/DDBJ databases">
        <title>Draft genome sequence of Litoribrevibacter albus strain NBRC 110071.</title>
        <authorList>
            <person name="Sun Q."/>
            <person name="Mori K."/>
        </authorList>
    </citation>
    <scope>NUCLEOTIDE SEQUENCE</scope>
    <source>
        <strain evidence="2">NBRC 110071</strain>
    </source>
</reference>
<dbReference type="Proteomes" id="UP001161389">
    <property type="component" value="Unassembled WGS sequence"/>
</dbReference>
<dbReference type="EMBL" id="BSNM01000002">
    <property type="protein sequence ID" value="GLQ29632.1"/>
    <property type="molecule type" value="Genomic_DNA"/>
</dbReference>
<keyword evidence="1" id="KW-0472">Membrane</keyword>
<reference evidence="2" key="1">
    <citation type="journal article" date="2014" name="Int. J. Syst. Evol. Microbiol.">
        <title>Complete genome sequence of Corynebacterium casei LMG S-19264T (=DSM 44701T), isolated from a smear-ripened cheese.</title>
        <authorList>
            <consortium name="US DOE Joint Genome Institute (JGI-PGF)"/>
            <person name="Walter F."/>
            <person name="Albersmeier A."/>
            <person name="Kalinowski J."/>
            <person name="Ruckert C."/>
        </authorList>
    </citation>
    <scope>NUCLEOTIDE SEQUENCE</scope>
    <source>
        <strain evidence="2">NBRC 110071</strain>
    </source>
</reference>
<dbReference type="AlphaFoldDB" id="A0AA37S666"/>
<keyword evidence="1" id="KW-0812">Transmembrane</keyword>